<keyword evidence="3" id="KW-1185">Reference proteome</keyword>
<evidence type="ECO:0000256" key="1">
    <source>
        <dbReference type="SAM" id="MobiDB-lite"/>
    </source>
</evidence>
<sequence>MVAVINMLEASNVAEYMPQLTSLMTGCEEHGILRETSGDVEERCEDFGRGCVTEGLSLEEGTSTPETDMYSKVPQTPRERCRTNNTATDPTVIHNCYS</sequence>
<organism evidence="2 3">
    <name type="scientific">Cirrhinus molitorella</name>
    <name type="common">mud carp</name>
    <dbReference type="NCBI Taxonomy" id="172907"/>
    <lineage>
        <taxon>Eukaryota</taxon>
        <taxon>Metazoa</taxon>
        <taxon>Chordata</taxon>
        <taxon>Craniata</taxon>
        <taxon>Vertebrata</taxon>
        <taxon>Euteleostomi</taxon>
        <taxon>Actinopterygii</taxon>
        <taxon>Neopterygii</taxon>
        <taxon>Teleostei</taxon>
        <taxon>Ostariophysi</taxon>
        <taxon>Cypriniformes</taxon>
        <taxon>Cyprinidae</taxon>
        <taxon>Labeoninae</taxon>
        <taxon>Labeonini</taxon>
        <taxon>Cirrhinus</taxon>
    </lineage>
</organism>
<dbReference type="Proteomes" id="UP001187343">
    <property type="component" value="Unassembled WGS sequence"/>
</dbReference>
<protein>
    <submittedName>
        <fullName evidence="2">Uncharacterized protein</fullName>
    </submittedName>
</protein>
<comment type="caution">
    <text evidence="2">The sequence shown here is derived from an EMBL/GenBank/DDBJ whole genome shotgun (WGS) entry which is preliminary data.</text>
</comment>
<evidence type="ECO:0000313" key="2">
    <source>
        <dbReference type="EMBL" id="KAK2878577.1"/>
    </source>
</evidence>
<feature type="region of interest" description="Disordered" evidence="1">
    <location>
        <begin position="59"/>
        <end position="88"/>
    </location>
</feature>
<evidence type="ECO:0000313" key="3">
    <source>
        <dbReference type="Proteomes" id="UP001187343"/>
    </source>
</evidence>
<reference evidence="2" key="1">
    <citation type="submission" date="2023-08" db="EMBL/GenBank/DDBJ databases">
        <title>Chromosome-level Genome Assembly of mud carp (Cirrhinus molitorella).</title>
        <authorList>
            <person name="Liu H."/>
        </authorList>
    </citation>
    <scope>NUCLEOTIDE SEQUENCE</scope>
    <source>
        <strain evidence="2">Prfri</strain>
        <tissue evidence="2">Muscle</tissue>
    </source>
</reference>
<dbReference type="EMBL" id="JAUYZG010000019">
    <property type="protein sequence ID" value="KAK2878577.1"/>
    <property type="molecule type" value="Genomic_DNA"/>
</dbReference>
<dbReference type="AlphaFoldDB" id="A0AA88THV8"/>
<name>A0AA88THV8_9TELE</name>
<gene>
    <name evidence="2" type="ORF">Q8A67_019368</name>
</gene>
<accession>A0AA88THV8</accession>
<proteinExistence type="predicted"/>